<feature type="region of interest" description="Disordered" evidence="1">
    <location>
        <begin position="39"/>
        <end position="61"/>
    </location>
</feature>
<dbReference type="Proteomes" id="UP000178798">
    <property type="component" value="Unassembled WGS sequence"/>
</dbReference>
<evidence type="ECO:0000313" key="2">
    <source>
        <dbReference type="EMBL" id="OGM90352.1"/>
    </source>
</evidence>
<organism evidence="2 3">
    <name type="scientific">Candidatus Wolfebacteria bacterium RIFCSPLOWO2_01_FULL_38_11</name>
    <dbReference type="NCBI Taxonomy" id="1802556"/>
    <lineage>
        <taxon>Bacteria</taxon>
        <taxon>Candidatus Wolfeibacteriota</taxon>
    </lineage>
</organism>
<comment type="caution">
    <text evidence="2">The sequence shown here is derived from an EMBL/GenBank/DDBJ whole genome shotgun (WGS) entry which is preliminary data.</text>
</comment>
<evidence type="ECO:0000313" key="3">
    <source>
        <dbReference type="Proteomes" id="UP000178798"/>
    </source>
</evidence>
<dbReference type="STRING" id="1802556.A2999_00085"/>
<gene>
    <name evidence="2" type="ORF">A2999_00085</name>
</gene>
<reference evidence="2 3" key="1">
    <citation type="journal article" date="2016" name="Nat. Commun.">
        <title>Thousands of microbial genomes shed light on interconnected biogeochemical processes in an aquifer system.</title>
        <authorList>
            <person name="Anantharaman K."/>
            <person name="Brown C.T."/>
            <person name="Hug L.A."/>
            <person name="Sharon I."/>
            <person name="Castelle C.J."/>
            <person name="Probst A.J."/>
            <person name="Thomas B.C."/>
            <person name="Singh A."/>
            <person name="Wilkins M.J."/>
            <person name="Karaoz U."/>
            <person name="Brodie E.L."/>
            <person name="Williams K.H."/>
            <person name="Hubbard S.S."/>
            <person name="Banfield J.F."/>
        </authorList>
    </citation>
    <scope>NUCLEOTIDE SEQUENCE [LARGE SCALE GENOMIC DNA]</scope>
</reference>
<evidence type="ECO:0000256" key="1">
    <source>
        <dbReference type="SAM" id="MobiDB-lite"/>
    </source>
</evidence>
<name>A0A1F8DPJ2_9BACT</name>
<sequence length="141" mass="15690">MNNLIAFLMLMLLAVGCGGKTVPAAMIYIHPQEHPITISPDMPPNTPFGQPADIPRSKDDDPSLVTFKNLSHLVVRVEIDGKKIASLKPYAATADVPLRKGAHYIRLITEIPTRHFGTWEEEESFTIMISPRDSARIIYLP</sequence>
<protein>
    <submittedName>
        <fullName evidence="2">Uncharacterized protein</fullName>
    </submittedName>
</protein>
<proteinExistence type="predicted"/>
<accession>A0A1F8DPJ2</accession>
<dbReference type="EMBL" id="MGIQ01000023">
    <property type="protein sequence ID" value="OGM90352.1"/>
    <property type="molecule type" value="Genomic_DNA"/>
</dbReference>
<dbReference type="AlphaFoldDB" id="A0A1F8DPJ2"/>